<dbReference type="OrthoDB" id="2371069at2759"/>
<sequence>MKYIASTLPTSENIAIEEFKFKLIVKKKNGSLLPAKWITIQEKDFEDFLLSLKVSVQGLLGDDSVNNEDFNIAYKQLNSNDLGTHLKDENDFKEFINEYSDIVNHKKSIALYITMKEITLKKRRKENKQKENETSDFEFVNVEIIDNSKKNKNKIPKTLDLDDSQVKKAKLLQNYTKNITVFHINFFAL</sequence>
<evidence type="ECO:0000313" key="2">
    <source>
        <dbReference type="Proteomes" id="UP000265703"/>
    </source>
</evidence>
<dbReference type="Proteomes" id="UP000265703">
    <property type="component" value="Unassembled WGS sequence"/>
</dbReference>
<evidence type="ECO:0000313" key="1">
    <source>
        <dbReference type="EMBL" id="RIA93597.1"/>
    </source>
</evidence>
<name>A0A397TBE9_9GLOM</name>
<reference evidence="1 2" key="1">
    <citation type="submission" date="2018-06" db="EMBL/GenBank/DDBJ databases">
        <title>Comparative genomics reveals the genomic features of Rhizophagus irregularis, R. cerebriforme, R. diaphanum and Gigaspora rosea, and their symbiotic lifestyle signature.</title>
        <authorList>
            <person name="Morin E."/>
            <person name="San Clemente H."/>
            <person name="Chen E.C.H."/>
            <person name="De La Providencia I."/>
            <person name="Hainaut M."/>
            <person name="Kuo A."/>
            <person name="Kohler A."/>
            <person name="Murat C."/>
            <person name="Tang N."/>
            <person name="Roy S."/>
            <person name="Loubradou J."/>
            <person name="Henrissat B."/>
            <person name="Grigoriev I.V."/>
            <person name="Corradi N."/>
            <person name="Roux C."/>
            <person name="Martin F.M."/>
        </authorList>
    </citation>
    <scope>NUCLEOTIDE SEQUENCE [LARGE SCALE GENOMIC DNA]</scope>
    <source>
        <strain evidence="1 2">DAOM 227022</strain>
    </source>
</reference>
<comment type="caution">
    <text evidence="1">The sequence shown here is derived from an EMBL/GenBank/DDBJ whole genome shotgun (WGS) entry which is preliminary data.</text>
</comment>
<dbReference type="AlphaFoldDB" id="A0A397TBE9"/>
<organism evidence="1 2">
    <name type="scientific">Glomus cerebriforme</name>
    <dbReference type="NCBI Taxonomy" id="658196"/>
    <lineage>
        <taxon>Eukaryota</taxon>
        <taxon>Fungi</taxon>
        <taxon>Fungi incertae sedis</taxon>
        <taxon>Mucoromycota</taxon>
        <taxon>Glomeromycotina</taxon>
        <taxon>Glomeromycetes</taxon>
        <taxon>Glomerales</taxon>
        <taxon>Glomeraceae</taxon>
        <taxon>Glomus</taxon>
    </lineage>
</organism>
<dbReference type="EMBL" id="QKYT01000101">
    <property type="protein sequence ID" value="RIA93597.1"/>
    <property type="molecule type" value="Genomic_DNA"/>
</dbReference>
<dbReference type="STRING" id="658196.A0A397TBE9"/>
<accession>A0A397TBE9</accession>
<proteinExistence type="predicted"/>
<protein>
    <submittedName>
        <fullName evidence="1">Uncharacterized protein</fullName>
    </submittedName>
</protein>
<keyword evidence="2" id="KW-1185">Reference proteome</keyword>
<gene>
    <name evidence="1" type="ORF">C1645_735448</name>
</gene>